<dbReference type="AlphaFoldDB" id="F0WTS9"/>
<protein>
    <submittedName>
        <fullName evidence="1">AlNc14C257G9755 protein</fullName>
    </submittedName>
</protein>
<reference evidence="1" key="2">
    <citation type="submission" date="2011-02" db="EMBL/GenBank/DDBJ databases">
        <authorList>
            <person name="MacLean D."/>
        </authorList>
    </citation>
    <scope>NUCLEOTIDE SEQUENCE</scope>
</reference>
<sequence length="115" mass="13057">MTDKPALTQELTDQLAQFPSSNLMDINFLLNRPSERETYILPTDDEIIQQVNGQEQGNLLSEEIDDSNEPQKVSPSEALKLLDFIELSLLQQNSNQRENLAKVQSLKEAFTSAHR</sequence>
<organism evidence="1">
    <name type="scientific">Albugo laibachii Nc14</name>
    <dbReference type="NCBI Taxonomy" id="890382"/>
    <lineage>
        <taxon>Eukaryota</taxon>
        <taxon>Sar</taxon>
        <taxon>Stramenopiles</taxon>
        <taxon>Oomycota</taxon>
        <taxon>Peronosporomycetes</taxon>
        <taxon>Albuginales</taxon>
        <taxon>Albuginaceae</taxon>
        <taxon>Albugo</taxon>
    </lineage>
</organism>
<gene>
    <name evidence="1" type="primary">AlNc14C257G9755</name>
    <name evidence="1" type="ORF">ALNC14_109170</name>
</gene>
<reference evidence="1" key="1">
    <citation type="journal article" date="2011" name="PLoS Biol.">
        <title>Gene gain and loss during evolution of obligate parasitism in the white rust pathogen of Arabidopsis thaliana.</title>
        <authorList>
            <person name="Kemen E."/>
            <person name="Gardiner A."/>
            <person name="Schultz-Larsen T."/>
            <person name="Kemen A.C."/>
            <person name="Balmuth A.L."/>
            <person name="Robert-Seilaniantz A."/>
            <person name="Bailey K."/>
            <person name="Holub E."/>
            <person name="Studholme D.J."/>
            <person name="Maclean D."/>
            <person name="Jones J.D."/>
        </authorList>
    </citation>
    <scope>NUCLEOTIDE SEQUENCE</scope>
</reference>
<name>F0WTS9_9STRA</name>
<dbReference type="HOGENOM" id="CLU_2113511_0_0_1"/>
<proteinExistence type="predicted"/>
<dbReference type="EMBL" id="FR824302">
    <property type="protein sequence ID" value="CCA24773.1"/>
    <property type="molecule type" value="Genomic_DNA"/>
</dbReference>
<evidence type="ECO:0000313" key="1">
    <source>
        <dbReference type="EMBL" id="CCA24773.1"/>
    </source>
</evidence>
<accession>F0WTS9</accession>